<sequence>MSSRLMLDEFQIAGYTASTNPTDCRFLVSVCLFSRPPRDLVFLAVRRNCPARHLGCLVRQSRFGPVNDGGLWAFTTVSIQR</sequence>
<dbReference type="Proteomes" id="UP000018144">
    <property type="component" value="Unassembled WGS sequence"/>
</dbReference>
<organism evidence="1 2">
    <name type="scientific">Pyronema omphalodes (strain CBS 100304)</name>
    <name type="common">Pyronema confluens</name>
    <dbReference type="NCBI Taxonomy" id="1076935"/>
    <lineage>
        <taxon>Eukaryota</taxon>
        <taxon>Fungi</taxon>
        <taxon>Dikarya</taxon>
        <taxon>Ascomycota</taxon>
        <taxon>Pezizomycotina</taxon>
        <taxon>Pezizomycetes</taxon>
        <taxon>Pezizales</taxon>
        <taxon>Pyronemataceae</taxon>
        <taxon>Pyronema</taxon>
    </lineage>
</organism>
<name>U4LVA1_PYROM</name>
<accession>U4LVA1</accession>
<protein>
    <submittedName>
        <fullName evidence="1">Uncharacterized protein</fullName>
    </submittedName>
</protein>
<evidence type="ECO:0000313" key="2">
    <source>
        <dbReference type="Proteomes" id="UP000018144"/>
    </source>
</evidence>
<evidence type="ECO:0000313" key="1">
    <source>
        <dbReference type="EMBL" id="CCX32351.1"/>
    </source>
</evidence>
<keyword evidence="2" id="KW-1185">Reference proteome</keyword>
<reference evidence="1 2" key="1">
    <citation type="journal article" date="2013" name="PLoS Genet.">
        <title>The genome and development-dependent transcriptomes of Pyronema confluens: a window into fungal evolution.</title>
        <authorList>
            <person name="Traeger S."/>
            <person name="Altegoer F."/>
            <person name="Freitag M."/>
            <person name="Gabaldon T."/>
            <person name="Kempken F."/>
            <person name="Kumar A."/>
            <person name="Marcet-Houben M."/>
            <person name="Poggeler S."/>
            <person name="Stajich J.E."/>
            <person name="Nowrousian M."/>
        </authorList>
    </citation>
    <scope>NUCLEOTIDE SEQUENCE [LARGE SCALE GENOMIC DNA]</scope>
    <source>
        <strain evidence="2">CBS 100304</strain>
        <tissue evidence="1">Vegetative mycelium</tissue>
    </source>
</reference>
<dbReference type="EMBL" id="HF935830">
    <property type="protein sequence ID" value="CCX32351.1"/>
    <property type="molecule type" value="Genomic_DNA"/>
</dbReference>
<proteinExistence type="predicted"/>
<gene>
    <name evidence="1" type="ORF">PCON_12983</name>
</gene>
<dbReference type="AlphaFoldDB" id="U4LVA1"/>